<dbReference type="CDD" id="cd10940">
    <property type="entry name" value="CE4_PuuE_HpPgdA_like_1"/>
    <property type="match status" value="1"/>
</dbReference>
<gene>
    <name evidence="2" type="ORF">HNQ60_000500</name>
</gene>
<dbReference type="AlphaFoldDB" id="A0A841HGG2"/>
<dbReference type="Pfam" id="PF01522">
    <property type="entry name" value="Polysacc_deac_1"/>
    <property type="match status" value="1"/>
</dbReference>
<evidence type="ECO:0000313" key="3">
    <source>
        <dbReference type="Proteomes" id="UP000588068"/>
    </source>
</evidence>
<dbReference type="GO" id="GO:0016810">
    <property type="term" value="F:hydrolase activity, acting on carbon-nitrogen (but not peptide) bonds"/>
    <property type="evidence" value="ECO:0007669"/>
    <property type="project" value="InterPro"/>
</dbReference>
<dbReference type="InterPro" id="IPR002509">
    <property type="entry name" value="NODB_dom"/>
</dbReference>
<dbReference type="RefSeq" id="WP_184329442.1">
    <property type="nucleotide sequence ID" value="NZ_JACHHZ010000001.1"/>
</dbReference>
<dbReference type="GO" id="GO:0005975">
    <property type="term" value="P:carbohydrate metabolic process"/>
    <property type="evidence" value="ECO:0007669"/>
    <property type="project" value="InterPro"/>
</dbReference>
<organism evidence="2 3">
    <name type="scientific">Povalibacter uvarum</name>
    <dbReference type="NCBI Taxonomy" id="732238"/>
    <lineage>
        <taxon>Bacteria</taxon>
        <taxon>Pseudomonadati</taxon>
        <taxon>Pseudomonadota</taxon>
        <taxon>Gammaproteobacteria</taxon>
        <taxon>Steroidobacterales</taxon>
        <taxon>Steroidobacteraceae</taxon>
        <taxon>Povalibacter</taxon>
    </lineage>
</organism>
<protein>
    <submittedName>
        <fullName evidence="2">Peptidoglycan/xylan/chitin deacetylase (PgdA/CDA1 family)</fullName>
    </submittedName>
</protein>
<dbReference type="PANTHER" id="PTHR47561">
    <property type="entry name" value="POLYSACCHARIDE DEACETYLASE FAMILY PROTEIN (AFU_ORTHOLOGUE AFUA_6G05030)"/>
    <property type="match status" value="1"/>
</dbReference>
<evidence type="ECO:0000313" key="2">
    <source>
        <dbReference type="EMBL" id="MBB6091654.1"/>
    </source>
</evidence>
<proteinExistence type="predicted"/>
<dbReference type="SUPFAM" id="SSF88713">
    <property type="entry name" value="Glycoside hydrolase/deacetylase"/>
    <property type="match status" value="1"/>
</dbReference>
<sequence>MNPCASVSLDLDNKWSYMKTHGNNAWQAFPSYFDIAVPRILEYLDKRRLKISFFIVGQDAALEKNQALLRSIAVAGHEIGNHSFNHEPWLHLYEESDLDKELERAEQAIEHATGVKPIGFRGPGFSLSGATLRVLSKRGYLYDASVFPNLLNPLARAYFFATSNLSKEEREQRKALFGTLADALRPVKPFNWNLPQKGLLEIPVTTMPLFKVPMHLSYVLYLSHYSRFAARTYFKTALGMCRLTGTEPSILLHPLDFLGPDDAPELKFFPGMAIPLAKKLAVVDETLDALGRKHDLVTMREHAERLLARRGLPTLEPAFNVGN</sequence>
<dbReference type="PANTHER" id="PTHR47561:SF1">
    <property type="entry name" value="POLYSACCHARIDE DEACETYLASE FAMILY PROTEIN (AFU_ORTHOLOGUE AFUA_6G05030)"/>
    <property type="match status" value="1"/>
</dbReference>
<dbReference type="Gene3D" id="3.20.20.370">
    <property type="entry name" value="Glycoside hydrolase/deacetylase"/>
    <property type="match status" value="1"/>
</dbReference>
<keyword evidence="3" id="KW-1185">Reference proteome</keyword>
<dbReference type="Proteomes" id="UP000588068">
    <property type="component" value="Unassembled WGS sequence"/>
</dbReference>
<dbReference type="InterPro" id="IPR011330">
    <property type="entry name" value="Glyco_hydro/deAcase_b/a-brl"/>
</dbReference>
<name>A0A841HGG2_9GAMM</name>
<dbReference type="PROSITE" id="PS51677">
    <property type="entry name" value="NODB"/>
    <property type="match status" value="1"/>
</dbReference>
<reference evidence="2 3" key="1">
    <citation type="submission" date="2020-08" db="EMBL/GenBank/DDBJ databases">
        <title>Genomic Encyclopedia of Type Strains, Phase IV (KMG-IV): sequencing the most valuable type-strain genomes for metagenomic binning, comparative biology and taxonomic classification.</title>
        <authorList>
            <person name="Goeker M."/>
        </authorList>
    </citation>
    <scope>NUCLEOTIDE SEQUENCE [LARGE SCALE GENOMIC DNA]</scope>
    <source>
        <strain evidence="2 3">DSM 26723</strain>
    </source>
</reference>
<accession>A0A841HGG2</accession>
<evidence type="ECO:0000259" key="1">
    <source>
        <dbReference type="PROSITE" id="PS51677"/>
    </source>
</evidence>
<comment type="caution">
    <text evidence="2">The sequence shown here is derived from an EMBL/GenBank/DDBJ whole genome shotgun (WGS) entry which is preliminary data.</text>
</comment>
<feature type="domain" description="NodB homology" evidence="1">
    <location>
        <begin position="23"/>
        <end position="288"/>
    </location>
</feature>
<dbReference type="EMBL" id="JACHHZ010000001">
    <property type="protein sequence ID" value="MBB6091654.1"/>
    <property type="molecule type" value="Genomic_DNA"/>
</dbReference>